<proteinExistence type="predicted"/>
<accession>A0A1J9R860</accession>
<dbReference type="Proteomes" id="UP000242791">
    <property type="component" value="Unassembled WGS sequence"/>
</dbReference>
<sequence length="109" mass="12347">MIATLGAKLLRSNAPQARLYTEEISSHPILVGHVAGLDERKGPMSDPHARTNIELQLERFTKKFRKKHSIPINAFLIWGRLGTASLSFYKGWMDGIALWIMHFLVVSFT</sequence>
<evidence type="ECO:0000313" key="1">
    <source>
        <dbReference type="EMBL" id="OJD28571.1"/>
    </source>
</evidence>
<gene>
    <name evidence="1" type="ORF">ACJ73_00012</name>
</gene>
<evidence type="ECO:0000313" key="2">
    <source>
        <dbReference type="Proteomes" id="UP000242791"/>
    </source>
</evidence>
<name>A0A1J9R860_9EURO</name>
<dbReference type="AlphaFoldDB" id="A0A1J9R860"/>
<protein>
    <submittedName>
        <fullName evidence="1">Uncharacterized protein</fullName>
    </submittedName>
</protein>
<reference evidence="1 2" key="1">
    <citation type="submission" date="2015-08" db="EMBL/GenBank/DDBJ databases">
        <title>Emmonsia species relationships and genome sequence.</title>
        <authorList>
            <person name="Cuomo C.A."/>
            <person name="Schwartz I.S."/>
            <person name="Kenyon C."/>
            <person name="De Hoog G.S."/>
            <person name="Govender N.P."/>
            <person name="Botha A."/>
            <person name="Moreno L."/>
            <person name="De Vries M."/>
            <person name="Munoz J.F."/>
            <person name="Stielow J.B."/>
        </authorList>
    </citation>
    <scope>NUCLEOTIDE SEQUENCE [LARGE SCALE GENOMIC DNA]</scope>
    <source>
        <strain evidence="1 2">EI222</strain>
    </source>
</reference>
<comment type="caution">
    <text evidence="1">The sequence shown here is derived from an EMBL/GenBank/DDBJ whole genome shotgun (WGS) entry which is preliminary data.</text>
</comment>
<dbReference type="OrthoDB" id="10455985at2759"/>
<organism evidence="1 2">
    <name type="scientific">Blastomyces percursus</name>
    <dbReference type="NCBI Taxonomy" id="1658174"/>
    <lineage>
        <taxon>Eukaryota</taxon>
        <taxon>Fungi</taxon>
        <taxon>Dikarya</taxon>
        <taxon>Ascomycota</taxon>
        <taxon>Pezizomycotina</taxon>
        <taxon>Eurotiomycetes</taxon>
        <taxon>Eurotiomycetidae</taxon>
        <taxon>Onygenales</taxon>
        <taxon>Ajellomycetaceae</taxon>
        <taxon>Blastomyces</taxon>
    </lineage>
</organism>
<dbReference type="EMBL" id="LGTZ01000001">
    <property type="protein sequence ID" value="OJD28571.1"/>
    <property type="molecule type" value="Genomic_DNA"/>
</dbReference>
<dbReference type="VEuPathDB" id="FungiDB:ACJ73_00012"/>
<keyword evidence="2" id="KW-1185">Reference proteome</keyword>